<dbReference type="NCBIfam" id="NF033572">
    <property type="entry name" value="transpos_ISKra4"/>
    <property type="match status" value="1"/>
</dbReference>
<reference evidence="1" key="1">
    <citation type="submission" date="2021-04" db="EMBL/GenBank/DDBJ databases">
        <title>Genome sequence of Woronichinia naegeliana from Washington state freshwater lake bloom.</title>
        <authorList>
            <person name="Dreher T.W."/>
        </authorList>
    </citation>
    <scope>NUCLEOTIDE SEQUENCE</scope>
    <source>
        <strain evidence="1">WA131</strain>
    </source>
</reference>
<gene>
    <name evidence="1" type="ORF">KA717_03825</name>
</gene>
<name>A0A977KY34_9CYAN</name>
<sequence>MTVFSIEVRTQMLEIVGPTMGEFFFQKGGKKRSGNKRKIKTLVGEVEISQKQARKLKVSPKIVLSPGLEKCCLRASAKTSYQQAEEDIEELMGIKVGHSSLHRLVERTELPLAQAQSESAGVSIDGGKICLRGEEKEGGQWRDYKLVSLHGNVCEAFFQDPEGLKNWSNVQPLSPIVTFLGDGHPGIWNAVESFATQSWLIRREVLDWYHLKENLFKVGGSLKRLEAVEHLLWRGFVNKAIDAFDGVKSKRAKNFQAYLTKHYQRIPDYQYYQQLGIVIGSGDVESKIKQVGARVKLSGARWHLHNVSRILRLRCAYLNHSPLLSVNVLS</sequence>
<organism evidence="1">
    <name type="scientific">Woronichinia naegeliana WA131</name>
    <dbReference type="NCBI Taxonomy" id="2824559"/>
    <lineage>
        <taxon>Bacteria</taxon>
        <taxon>Bacillati</taxon>
        <taxon>Cyanobacteriota</taxon>
        <taxon>Cyanophyceae</taxon>
        <taxon>Synechococcales</taxon>
        <taxon>Coelosphaeriaceae</taxon>
        <taxon>Woronichinia</taxon>
    </lineage>
</organism>
<dbReference type="AlphaFoldDB" id="A0A977KY34"/>
<protein>
    <submittedName>
        <fullName evidence="1">ISKra4 family transposase</fullName>
    </submittedName>
</protein>
<proteinExistence type="predicted"/>
<evidence type="ECO:0000313" key="1">
    <source>
        <dbReference type="EMBL" id="UXE62029.1"/>
    </source>
</evidence>
<accession>A0A977KY34</accession>
<dbReference type="EMBL" id="CP073041">
    <property type="protein sequence ID" value="UXE62029.1"/>
    <property type="molecule type" value="Genomic_DNA"/>
</dbReference>
<dbReference type="Proteomes" id="UP001065613">
    <property type="component" value="Chromosome"/>
</dbReference>
<dbReference type="KEGG" id="wna:KA717_03825"/>